<name>A0ACB7IP45_PLECO</name>
<organism evidence="1 2">
    <name type="scientific">Pleurotus cornucopiae</name>
    <name type="common">Cornucopia mushroom</name>
    <dbReference type="NCBI Taxonomy" id="5321"/>
    <lineage>
        <taxon>Eukaryota</taxon>
        <taxon>Fungi</taxon>
        <taxon>Dikarya</taxon>
        <taxon>Basidiomycota</taxon>
        <taxon>Agaricomycotina</taxon>
        <taxon>Agaricomycetes</taxon>
        <taxon>Agaricomycetidae</taxon>
        <taxon>Agaricales</taxon>
        <taxon>Pleurotineae</taxon>
        <taxon>Pleurotaceae</taxon>
        <taxon>Pleurotus</taxon>
    </lineage>
</organism>
<comment type="caution">
    <text evidence="1">The sequence shown here is derived from an EMBL/GenBank/DDBJ whole genome shotgun (WGS) entry which is preliminary data.</text>
</comment>
<evidence type="ECO:0000313" key="1">
    <source>
        <dbReference type="EMBL" id="KAG9219715.1"/>
    </source>
</evidence>
<keyword evidence="2" id="KW-1185">Reference proteome</keyword>
<dbReference type="EMBL" id="WQMT02000009">
    <property type="protein sequence ID" value="KAG9219715.1"/>
    <property type="molecule type" value="Genomic_DNA"/>
</dbReference>
<reference evidence="1 2" key="1">
    <citation type="journal article" date="2021" name="Appl. Environ. Microbiol.">
        <title>Genetic linkage and physical mapping for an oyster mushroom Pleurotus cornucopiae and QTL analysis for the trait cap color.</title>
        <authorList>
            <person name="Zhang Y."/>
            <person name="Gao W."/>
            <person name="Sonnenberg A."/>
            <person name="Chen Q."/>
            <person name="Zhang J."/>
            <person name="Huang C."/>
        </authorList>
    </citation>
    <scope>NUCLEOTIDE SEQUENCE [LARGE SCALE GENOMIC DNA]</scope>
    <source>
        <strain evidence="1">CCMSSC00406</strain>
    </source>
</reference>
<evidence type="ECO:0000313" key="2">
    <source>
        <dbReference type="Proteomes" id="UP000824881"/>
    </source>
</evidence>
<sequence>MTKAKTVGTSRAARFTIGNRRTGRMETVDFRGVTALRRERQRAAEEVDQHIQGFSRETRRMIAELRDEVLVDNVNNTDEVNGGNDMDWEPLDMIDDDTIMAGMREMFQQYRYGWTRSSRTWRDRRERLWLNWKPQLPSLCAAYMDWKYSAASFPSSSPCPLDDARGAAPTPPPSAFFQIEVIDIYTLDNIVSIPYTEEQTV</sequence>
<accession>A0ACB7IP45</accession>
<gene>
    <name evidence="1" type="ORF">CCMSSC00406_0005963</name>
</gene>
<protein>
    <submittedName>
        <fullName evidence="1">Uncharacterized protein</fullName>
    </submittedName>
</protein>
<proteinExistence type="predicted"/>
<dbReference type="Proteomes" id="UP000824881">
    <property type="component" value="Unassembled WGS sequence"/>
</dbReference>